<organism evidence="2 3">
    <name type="scientific">Frankia umida</name>
    <dbReference type="NCBI Taxonomy" id="573489"/>
    <lineage>
        <taxon>Bacteria</taxon>
        <taxon>Bacillati</taxon>
        <taxon>Actinomycetota</taxon>
        <taxon>Actinomycetes</taxon>
        <taxon>Frankiales</taxon>
        <taxon>Frankiaceae</taxon>
        <taxon>Frankia</taxon>
    </lineage>
</organism>
<name>A0ABT0K2A4_9ACTN</name>
<accession>A0ABT0K2A4</accession>
<protein>
    <submittedName>
        <fullName evidence="2">Uncharacterized protein</fullName>
    </submittedName>
</protein>
<dbReference type="RefSeq" id="WP_248826115.1">
    <property type="nucleotide sequence ID" value="NZ_JALKFT010000024.1"/>
</dbReference>
<evidence type="ECO:0000313" key="3">
    <source>
        <dbReference type="Proteomes" id="UP001201873"/>
    </source>
</evidence>
<gene>
    <name evidence="2" type="ORF">MXD59_19570</name>
</gene>
<sequence length="84" mass="8622">TGRDRAGRHRVAGAREPRTPTPRTSSSDGCVGAGIPRLQAGEDVKDAIAIHASGATCYVLRGPRAASRLRAQIAAAAPARGSTF</sequence>
<feature type="non-terminal residue" evidence="2">
    <location>
        <position position="1"/>
    </location>
</feature>
<dbReference type="EMBL" id="JALKFT010000024">
    <property type="protein sequence ID" value="MCK9877946.1"/>
    <property type="molecule type" value="Genomic_DNA"/>
</dbReference>
<feature type="region of interest" description="Disordered" evidence="1">
    <location>
        <begin position="1"/>
        <end position="32"/>
    </location>
</feature>
<dbReference type="Proteomes" id="UP001201873">
    <property type="component" value="Unassembled WGS sequence"/>
</dbReference>
<feature type="compositionally biased region" description="Basic residues" evidence="1">
    <location>
        <begin position="1"/>
        <end position="12"/>
    </location>
</feature>
<comment type="caution">
    <text evidence="2">The sequence shown here is derived from an EMBL/GenBank/DDBJ whole genome shotgun (WGS) entry which is preliminary data.</text>
</comment>
<keyword evidence="3" id="KW-1185">Reference proteome</keyword>
<reference evidence="2 3" key="1">
    <citation type="submission" date="2022-04" db="EMBL/GenBank/DDBJ databases">
        <title>Genome diversity in the genus Frankia.</title>
        <authorList>
            <person name="Carlos-Shanley C."/>
            <person name="Hahn D."/>
        </authorList>
    </citation>
    <scope>NUCLEOTIDE SEQUENCE [LARGE SCALE GENOMIC DNA]</scope>
    <source>
        <strain evidence="2 3">Ag45/Mut15</strain>
    </source>
</reference>
<proteinExistence type="predicted"/>
<evidence type="ECO:0000313" key="2">
    <source>
        <dbReference type="EMBL" id="MCK9877946.1"/>
    </source>
</evidence>
<evidence type="ECO:0000256" key="1">
    <source>
        <dbReference type="SAM" id="MobiDB-lite"/>
    </source>
</evidence>